<evidence type="ECO:0000313" key="2">
    <source>
        <dbReference type="Proteomes" id="UP000634004"/>
    </source>
</evidence>
<evidence type="ECO:0000313" key="1">
    <source>
        <dbReference type="EMBL" id="GHA85168.1"/>
    </source>
</evidence>
<dbReference type="EMBL" id="BMZH01000002">
    <property type="protein sequence ID" value="GHA85168.1"/>
    <property type="molecule type" value="Genomic_DNA"/>
</dbReference>
<dbReference type="Proteomes" id="UP000634004">
    <property type="component" value="Unassembled WGS sequence"/>
</dbReference>
<proteinExistence type="predicted"/>
<keyword evidence="2" id="KW-1185">Reference proteome</keyword>
<name>A0A8J3G1D2_9PROT</name>
<organism evidence="1 2">
    <name type="scientific">Algimonas arctica</name>
    <dbReference type="NCBI Taxonomy" id="1479486"/>
    <lineage>
        <taxon>Bacteria</taxon>
        <taxon>Pseudomonadati</taxon>
        <taxon>Pseudomonadota</taxon>
        <taxon>Alphaproteobacteria</taxon>
        <taxon>Maricaulales</taxon>
        <taxon>Robiginitomaculaceae</taxon>
        <taxon>Algimonas</taxon>
    </lineage>
</organism>
<comment type="caution">
    <text evidence="1">The sequence shown here is derived from an EMBL/GenBank/DDBJ whole genome shotgun (WGS) entry which is preliminary data.</text>
</comment>
<accession>A0A8J3G1D2</accession>
<gene>
    <name evidence="1" type="ORF">GCM10009069_05360</name>
</gene>
<reference evidence="1" key="1">
    <citation type="journal article" date="2014" name="Int. J. Syst. Evol. Microbiol.">
        <title>Complete genome sequence of Corynebacterium casei LMG S-19264T (=DSM 44701T), isolated from a smear-ripened cheese.</title>
        <authorList>
            <consortium name="US DOE Joint Genome Institute (JGI-PGF)"/>
            <person name="Walter F."/>
            <person name="Albersmeier A."/>
            <person name="Kalinowski J."/>
            <person name="Ruckert C."/>
        </authorList>
    </citation>
    <scope>NUCLEOTIDE SEQUENCE</scope>
    <source>
        <strain evidence="1">KCTC 32513</strain>
    </source>
</reference>
<reference evidence="1" key="2">
    <citation type="submission" date="2020-09" db="EMBL/GenBank/DDBJ databases">
        <authorList>
            <person name="Sun Q."/>
            <person name="Kim S."/>
        </authorList>
    </citation>
    <scope>NUCLEOTIDE SEQUENCE</scope>
    <source>
        <strain evidence="1">KCTC 32513</strain>
    </source>
</reference>
<protein>
    <submittedName>
        <fullName evidence="1">Uncharacterized protein</fullName>
    </submittedName>
</protein>
<dbReference type="AlphaFoldDB" id="A0A8J3G1D2"/>
<sequence length="102" mass="11638">MIDDYLPKNIKKFYEPFSGSTAITIHAAHPVRRLRHHAGRGKGGGRLLPLRIPGRCLGHIHWPRPRSVTPREARDRRIVEGMATVFPPDLRLAQEALLRYAE</sequence>